<keyword evidence="3" id="KW-0560">Oxidoreductase</keyword>
<dbReference type="EMBL" id="LWDD02000118">
    <property type="protein sequence ID" value="KAE8263735.1"/>
    <property type="molecule type" value="Genomic_DNA"/>
</dbReference>
<evidence type="ECO:0000256" key="4">
    <source>
        <dbReference type="RuleBase" id="RU000363"/>
    </source>
</evidence>
<dbReference type="PRINTS" id="PR00080">
    <property type="entry name" value="SDRFAMILY"/>
</dbReference>
<dbReference type="PANTHER" id="PTHR43008">
    <property type="entry name" value="BENZIL REDUCTASE"/>
    <property type="match status" value="1"/>
</dbReference>
<dbReference type="GO" id="GO:0016616">
    <property type="term" value="F:oxidoreductase activity, acting on the CH-OH group of donors, NAD or NADP as acceptor"/>
    <property type="evidence" value="ECO:0007669"/>
    <property type="project" value="UniProtKB-ARBA"/>
</dbReference>
<organism evidence="7 8">
    <name type="scientific">Tilletia caries</name>
    <name type="common">wheat bunt fungus</name>
    <dbReference type="NCBI Taxonomy" id="13290"/>
    <lineage>
        <taxon>Eukaryota</taxon>
        <taxon>Fungi</taxon>
        <taxon>Dikarya</taxon>
        <taxon>Basidiomycota</taxon>
        <taxon>Ustilaginomycotina</taxon>
        <taxon>Exobasidiomycetes</taxon>
        <taxon>Tilletiales</taxon>
        <taxon>Tilletiaceae</taxon>
        <taxon>Tilletia</taxon>
    </lineage>
</organism>
<dbReference type="Gene3D" id="3.40.50.720">
    <property type="entry name" value="NAD(P)-binding Rossmann-like Domain"/>
    <property type="match status" value="1"/>
</dbReference>
<evidence type="ECO:0000256" key="2">
    <source>
        <dbReference type="ARBA" id="ARBA00022857"/>
    </source>
</evidence>
<dbReference type="Proteomes" id="UP000836402">
    <property type="component" value="Unassembled WGS sequence"/>
</dbReference>
<comment type="similarity">
    <text evidence="1 4">Belongs to the short-chain dehydrogenases/reductases (SDR) family.</text>
</comment>
<comment type="caution">
    <text evidence="7">The sequence shown here is derived from an EMBL/GenBank/DDBJ whole genome shotgun (WGS) entry which is preliminary data.</text>
</comment>
<feature type="region of interest" description="Disordered" evidence="5">
    <location>
        <begin position="252"/>
        <end position="282"/>
    </location>
</feature>
<accession>A0A177VDP0</accession>
<dbReference type="GO" id="GO:0050664">
    <property type="term" value="F:oxidoreductase activity, acting on NAD(P)H, oxygen as acceptor"/>
    <property type="evidence" value="ECO:0007669"/>
    <property type="project" value="TreeGrafter"/>
</dbReference>
<reference evidence="7" key="1">
    <citation type="submission" date="2016-04" db="EMBL/GenBank/DDBJ databases">
        <authorList>
            <person name="Nguyen H.D."/>
            <person name="Kesanakurti P."/>
            <person name="Cullis J."/>
            <person name="Levesque C.A."/>
            <person name="Hambleton S."/>
        </authorList>
    </citation>
    <scope>NUCLEOTIDE SEQUENCE</scope>
    <source>
        <strain evidence="7">DAOMC 238032</strain>
    </source>
</reference>
<feature type="compositionally biased region" description="Basic and acidic residues" evidence="5">
    <location>
        <begin position="273"/>
        <end position="282"/>
    </location>
</feature>
<evidence type="ECO:0000256" key="5">
    <source>
        <dbReference type="SAM" id="MobiDB-lite"/>
    </source>
</evidence>
<protein>
    <recommendedName>
        <fullName evidence="10">NAD(P)-binding protein</fullName>
    </recommendedName>
</protein>
<dbReference type="InterPro" id="IPR036291">
    <property type="entry name" value="NAD(P)-bd_dom_sf"/>
</dbReference>
<dbReference type="SUPFAM" id="SSF51735">
    <property type="entry name" value="NAD(P)-binding Rossmann-fold domains"/>
    <property type="match status" value="1"/>
</dbReference>
<gene>
    <name evidence="7" type="ORF">A4X03_0g1458</name>
    <name evidence="6" type="ORF">JKIAZH3_G5634</name>
</gene>
<evidence type="ECO:0000256" key="1">
    <source>
        <dbReference type="ARBA" id="ARBA00006484"/>
    </source>
</evidence>
<dbReference type="PROSITE" id="PS00061">
    <property type="entry name" value="ADH_SHORT"/>
    <property type="match status" value="1"/>
</dbReference>
<dbReference type="AlphaFoldDB" id="A0A177VDP0"/>
<dbReference type="InterPro" id="IPR020904">
    <property type="entry name" value="Sc_DH/Rdtase_CS"/>
</dbReference>
<evidence type="ECO:0000313" key="8">
    <source>
        <dbReference type="Proteomes" id="UP000077671"/>
    </source>
</evidence>
<dbReference type="Proteomes" id="UP000077671">
    <property type="component" value="Unassembled WGS sequence"/>
</dbReference>
<dbReference type="EMBL" id="CAJHJG010001092">
    <property type="protein sequence ID" value="CAD6908858.1"/>
    <property type="molecule type" value="Genomic_DNA"/>
</dbReference>
<proteinExistence type="inferred from homology"/>
<evidence type="ECO:0008006" key="10">
    <source>
        <dbReference type="Google" id="ProtNLM"/>
    </source>
</evidence>
<dbReference type="Pfam" id="PF00106">
    <property type="entry name" value="adh_short"/>
    <property type="match status" value="1"/>
</dbReference>
<reference evidence="6" key="3">
    <citation type="submission" date="2020-10" db="EMBL/GenBank/DDBJ databases">
        <authorList>
            <person name="Sedaghatjoo S."/>
        </authorList>
    </citation>
    <scope>NUCLEOTIDE SEQUENCE</scope>
    <source>
        <strain evidence="6">AZH3</strain>
    </source>
</reference>
<keyword evidence="9" id="KW-1185">Reference proteome</keyword>
<sequence>MSSTTSGPCILLTGASKGIGLATLRLLLELPASLKYPSTESPPSIVTVSRSITSELQELASQYADRVEVLQGDVTAPEVSARAVQRAQERFGRLDALILNAGVLGMGKLGEVAHETFANVINVNLVSLHTSIQTALPLLRESPNGLGRVVLVSSGAATAAVAGWGAYCISKAGAVSLGKMLAVEEKNVAVWSVRPGVVDTDMQSLIRSDGVAHMDESARKRFLDSYADKTLLPPHQPAHVLCTLALRGTREEPRTAQGSGAGAEGAFVSWDSEELKEWRAEQ</sequence>
<dbReference type="InterPro" id="IPR002347">
    <property type="entry name" value="SDR_fam"/>
</dbReference>
<dbReference type="PANTHER" id="PTHR43008:SF8">
    <property type="entry name" value="BENZIL REDUCTASE ((S)-BENZOIN FORMING) IRC24"/>
    <property type="match status" value="1"/>
</dbReference>
<evidence type="ECO:0000313" key="6">
    <source>
        <dbReference type="EMBL" id="CAD6908858.1"/>
    </source>
</evidence>
<keyword evidence="2" id="KW-0521">NADP</keyword>
<name>A0A177VDP0_9BASI</name>
<dbReference type="PRINTS" id="PR00081">
    <property type="entry name" value="GDHRDH"/>
</dbReference>
<evidence type="ECO:0000313" key="7">
    <source>
        <dbReference type="EMBL" id="KAE8263735.1"/>
    </source>
</evidence>
<reference evidence="7" key="2">
    <citation type="journal article" date="2019" name="IMA Fungus">
        <title>Genome sequencing and comparison of five Tilletia species to identify candidate genes for the detection of regulated species infecting wheat.</title>
        <authorList>
            <person name="Nguyen H.D.T."/>
            <person name="Sultana T."/>
            <person name="Kesanakurti P."/>
            <person name="Hambleton S."/>
        </authorList>
    </citation>
    <scope>NUCLEOTIDE SEQUENCE</scope>
    <source>
        <strain evidence="7">DAOMC 238032</strain>
    </source>
</reference>
<evidence type="ECO:0000256" key="3">
    <source>
        <dbReference type="ARBA" id="ARBA00023002"/>
    </source>
</evidence>
<evidence type="ECO:0000313" key="9">
    <source>
        <dbReference type="Proteomes" id="UP000836402"/>
    </source>
</evidence>